<dbReference type="InterPro" id="IPR014718">
    <property type="entry name" value="GH-type_carb-bd"/>
</dbReference>
<dbReference type="PANTHER" id="PTHR11122:SF13">
    <property type="entry name" value="GLUCOSE-6-PHOSPHATE 1-EPIMERASE"/>
    <property type="match status" value="1"/>
</dbReference>
<dbReference type="PANTHER" id="PTHR11122">
    <property type="entry name" value="APOSPORY-ASSOCIATED PROTEIN C-RELATED"/>
    <property type="match status" value="1"/>
</dbReference>
<dbReference type="Gene3D" id="2.70.98.10">
    <property type="match status" value="1"/>
</dbReference>
<dbReference type="AlphaFoldDB" id="A0A9D2AB07"/>
<name>A0A9D2AB07_9LACO</name>
<dbReference type="GO" id="GO:0016853">
    <property type="term" value="F:isomerase activity"/>
    <property type="evidence" value="ECO:0007669"/>
    <property type="project" value="InterPro"/>
</dbReference>
<dbReference type="CDD" id="cd09024">
    <property type="entry name" value="Aldose_epim_lacX"/>
    <property type="match status" value="1"/>
</dbReference>
<evidence type="ECO:0000313" key="2">
    <source>
        <dbReference type="Proteomes" id="UP000823963"/>
    </source>
</evidence>
<reference evidence="1" key="1">
    <citation type="journal article" date="2021" name="PeerJ">
        <title>Extensive microbial diversity within the chicken gut microbiome revealed by metagenomics and culture.</title>
        <authorList>
            <person name="Gilroy R."/>
            <person name="Ravi A."/>
            <person name="Getino M."/>
            <person name="Pursley I."/>
            <person name="Horton D.L."/>
            <person name="Alikhan N.F."/>
            <person name="Baker D."/>
            <person name="Gharbi K."/>
            <person name="Hall N."/>
            <person name="Watson M."/>
            <person name="Adriaenssens E.M."/>
            <person name="Foster-Nyarko E."/>
            <person name="Jarju S."/>
            <person name="Secka A."/>
            <person name="Antonio M."/>
            <person name="Oren A."/>
            <person name="Chaudhuri R.R."/>
            <person name="La Ragione R."/>
            <person name="Hildebrand F."/>
            <person name="Pallen M.J."/>
        </authorList>
    </citation>
    <scope>NUCLEOTIDE SEQUENCE</scope>
    <source>
        <strain evidence="1">6627</strain>
    </source>
</reference>
<dbReference type="EMBL" id="DXFP01000057">
    <property type="protein sequence ID" value="HIX02335.1"/>
    <property type="molecule type" value="Genomic_DNA"/>
</dbReference>
<dbReference type="GO" id="GO:0030246">
    <property type="term" value="F:carbohydrate binding"/>
    <property type="evidence" value="ECO:0007669"/>
    <property type="project" value="InterPro"/>
</dbReference>
<organism evidence="1 2">
    <name type="scientific">Candidatus Ligilactobacillus excrementigallinarum</name>
    <dbReference type="NCBI Taxonomy" id="2838641"/>
    <lineage>
        <taxon>Bacteria</taxon>
        <taxon>Bacillati</taxon>
        <taxon>Bacillota</taxon>
        <taxon>Bacilli</taxon>
        <taxon>Lactobacillales</taxon>
        <taxon>Lactobacillaceae</taxon>
        <taxon>Ligilactobacillus</taxon>
    </lineage>
</organism>
<sequence>MAIKIESADAIVTVNEHGAELVSFIDKATGKEYMWSGDAKYWGRHAPVLFPIVGRLKDDIYKVDGQEYHLSQHGFARDLNFEILNQSKNHAIFELHSSDETKEVYPFDFILRIGFELTGRSLKVDYQVENPSNEKIWFGIGGHPAFAVPMDDKHYYDDYQISLSPKATRNIIPLKGAYTDIDNSKEERESEIAINHELFKNDAVIFDLAEEPTEIELSNNEHQHGVKLNVFDAKYVGVWSSYPQEGQFVCLEPWWGLADTVNSDQDFKHKFASNELDGHQTFNSSYQITIF</sequence>
<evidence type="ECO:0000313" key="1">
    <source>
        <dbReference type="EMBL" id="HIX02335.1"/>
    </source>
</evidence>
<dbReference type="SUPFAM" id="SSF74650">
    <property type="entry name" value="Galactose mutarotase-like"/>
    <property type="match status" value="1"/>
</dbReference>
<dbReference type="Pfam" id="PF01263">
    <property type="entry name" value="Aldose_epim"/>
    <property type="match status" value="1"/>
</dbReference>
<dbReference type="Proteomes" id="UP000823963">
    <property type="component" value="Unassembled WGS sequence"/>
</dbReference>
<proteinExistence type="predicted"/>
<gene>
    <name evidence="1" type="ORF">H9861_06225</name>
</gene>
<dbReference type="GO" id="GO:0005975">
    <property type="term" value="P:carbohydrate metabolic process"/>
    <property type="evidence" value="ECO:0007669"/>
    <property type="project" value="InterPro"/>
</dbReference>
<reference evidence="1" key="2">
    <citation type="submission" date="2021-04" db="EMBL/GenBank/DDBJ databases">
        <authorList>
            <person name="Gilroy R."/>
        </authorList>
    </citation>
    <scope>NUCLEOTIDE SEQUENCE</scope>
    <source>
        <strain evidence="1">6627</strain>
    </source>
</reference>
<protein>
    <submittedName>
        <fullName evidence="1">Aldose 1-epimerase family protein</fullName>
    </submittedName>
</protein>
<dbReference type="InterPro" id="IPR037481">
    <property type="entry name" value="LacX"/>
</dbReference>
<dbReference type="InterPro" id="IPR008183">
    <property type="entry name" value="Aldose_1/G6P_1-epimerase"/>
</dbReference>
<dbReference type="InterPro" id="IPR011013">
    <property type="entry name" value="Gal_mutarotase_sf_dom"/>
</dbReference>
<accession>A0A9D2AB07</accession>
<comment type="caution">
    <text evidence="1">The sequence shown here is derived from an EMBL/GenBank/DDBJ whole genome shotgun (WGS) entry which is preliminary data.</text>
</comment>